<dbReference type="InterPro" id="IPR000821">
    <property type="entry name" value="Ala_racemase"/>
</dbReference>
<dbReference type="PANTHER" id="PTHR30511:SF0">
    <property type="entry name" value="ALANINE RACEMASE, CATABOLIC-RELATED"/>
    <property type="match status" value="1"/>
</dbReference>
<evidence type="ECO:0000256" key="5">
    <source>
        <dbReference type="PIRSR" id="PIRSR600821-50"/>
    </source>
</evidence>
<dbReference type="STRING" id="1678840.ATC1_131648"/>
<dbReference type="FunFam" id="3.20.20.10:FF:000002">
    <property type="entry name" value="Alanine racemase"/>
    <property type="match status" value="1"/>
</dbReference>
<evidence type="ECO:0000256" key="2">
    <source>
        <dbReference type="ARBA" id="ARBA00022898"/>
    </source>
</evidence>
<gene>
    <name evidence="7" type="ORF">ATC1_131648</name>
</gene>
<name>A0A0S7BXE7_9CHLR</name>
<comment type="pathway">
    <text evidence="4">Amino-acid biosynthesis; D-alanine biosynthesis; D-alanine from L-alanine: step 1/1.</text>
</comment>
<dbReference type="InterPro" id="IPR009006">
    <property type="entry name" value="Ala_racemase/Decarboxylase_C"/>
</dbReference>
<sequence length="344" mass="37974">MEITGTPVMAVVKANAYGYGAVDVARIADEVGVDSFAVARVQEGLTLLENGIKKDILVFHAFSQEEIDTAVSNRLVLSLNGIEMLPKIECSFRKFQIPARIHLKVDTGMGRFGVFPEEIPSLAEAAMATGCIQIEGIYSHYANIDDDPDSPLNVIQKERFEKSLDLLRSINIYPAKIHCSNSAAAFNTPSSRYNLVRVGCALLGVNPFYYEPFPSYLQRALVWKTRLVSVRKLPAGYGIGYGQHYHLAEDSWIGVIPVGYGDGFRRMHDNVVLIGGKKIPVVGSVCTDACMVLLPDYFPIGEEVILLGKQGSESIEVEDLAERWHTTRADVTTGITDRVDRIYL</sequence>
<comment type="catalytic activity">
    <reaction evidence="4">
        <text>L-alanine = D-alanine</text>
        <dbReference type="Rhea" id="RHEA:20249"/>
        <dbReference type="ChEBI" id="CHEBI:57416"/>
        <dbReference type="ChEBI" id="CHEBI:57972"/>
        <dbReference type="EC" id="5.1.1.1"/>
    </reaction>
</comment>
<dbReference type="InterPro" id="IPR029066">
    <property type="entry name" value="PLP-binding_barrel"/>
</dbReference>
<dbReference type="Gene3D" id="3.20.20.10">
    <property type="entry name" value="Alanine racemase"/>
    <property type="match status" value="1"/>
</dbReference>
<keyword evidence="8" id="KW-1185">Reference proteome</keyword>
<protein>
    <recommendedName>
        <fullName evidence="4">Alanine racemase</fullName>
        <ecNumber evidence="4">5.1.1.1</ecNumber>
    </recommendedName>
</protein>
<dbReference type="PATRIC" id="fig|1678840.3.peg.3152"/>
<accession>A0A0S7BXE7</accession>
<evidence type="ECO:0000256" key="1">
    <source>
        <dbReference type="ARBA" id="ARBA00001933"/>
    </source>
</evidence>
<feature type="domain" description="Alanine racemase C-terminal" evidence="6">
    <location>
        <begin position="220"/>
        <end position="344"/>
    </location>
</feature>
<dbReference type="GO" id="GO:0008784">
    <property type="term" value="F:alanine racemase activity"/>
    <property type="evidence" value="ECO:0007669"/>
    <property type="project" value="UniProtKB-UniRule"/>
</dbReference>
<dbReference type="GO" id="GO:0005829">
    <property type="term" value="C:cytosol"/>
    <property type="evidence" value="ECO:0007669"/>
    <property type="project" value="TreeGrafter"/>
</dbReference>
<feature type="binding site" evidence="4">
    <location>
        <position position="111"/>
    </location>
    <ligand>
        <name>substrate</name>
    </ligand>
</feature>
<comment type="caution">
    <text evidence="4">Lacks conserved residue(s) required for the propagation of feature annotation.</text>
</comment>
<keyword evidence="3 4" id="KW-0413">Isomerase</keyword>
<dbReference type="SUPFAM" id="SSF51419">
    <property type="entry name" value="PLP-binding barrel"/>
    <property type="match status" value="1"/>
</dbReference>
<dbReference type="Proteomes" id="UP000053370">
    <property type="component" value="Unassembled WGS sequence"/>
</dbReference>
<dbReference type="SUPFAM" id="SSF50621">
    <property type="entry name" value="Alanine racemase C-terminal domain-like"/>
    <property type="match status" value="1"/>
</dbReference>
<evidence type="ECO:0000313" key="8">
    <source>
        <dbReference type="Proteomes" id="UP000053370"/>
    </source>
</evidence>
<feature type="active site" description="Proton acceptor; specific for L-alanine" evidence="4">
    <location>
        <position position="241"/>
    </location>
</feature>
<evidence type="ECO:0000313" key="7">
    <source>
        <dbReference type="EMBL" id="GAP41654.1"/>
    </source>
</evidence>
<feature type="modified residue" description="N6-(pyridoxal phosphate)lysine" evidence="4 5">
    <location>
        <position position="13"/>
    </location>
</feature>
<proteinExistence type="inferred from homology"/>
<dbReference type="UniPathway" id="UPA00042">
    <property type="reaction ID" value="UER00497"/>
</dbReference>
<dbReference type="EC" id="5.1.1.1" evidence="4"/>
<comment type="cofactor">
    <cofactor evidence="1 4 5">
        <name>pyridoxal 5'-phosphate</name>
        <dbReference type="ChEBI" id="CHEBI:597326"/>
    </cofactor>
</comment>
<feature type="active site" description="Proton acceptor; specific for D-alanine" evidence="4">
    <location>
        <position position="13"/>
    </location>
</feature>
<dbReference type="Pfam" id="PF01168">
    <property type="entry name" value="Ala_racemase_N"/>
    <property type="match status" value="1"/>
</dbReference>
<dbReference type="Gene3D" id="2.40.37.10">
    <property type="entry name" value="Lyase, Ornithine Decarboxylase, Chain A, domain 1"/>
    <property type="match status" value="1"/>
</dbReference>
<evidence type="ECO:0000259" key="6">
    <source>
        <dbReference type="SMART" id="SM01005"/>
    </source>
</evidence>
<organism evidence="7">
    <name type="scientific">Flexilinea flocculi</name>
    <dbReference type="NCBI Taxonomy" id="1678840"/>
    <lineage>
        <taxon>Bacteria</taxon>
        <taxon>Bacillati</taxon>
        <taxon>Chloroflexota</taxon>
        <taxon>Anaerolineae</taxon>
        <taxon>Anaerolineales</taxon>
        <taxon>Anaerolineaceae</taxon>
        <taxon>Flexilinea</taxon>
    </lineage>
</organism>
<dbReference type="EMBL" id="DF968181">
    <property type="protein sequence ID" value="GAP41654.1"/>
    <property type="molecule type" value="Genomic_DNA"/>
</dbReference>
<dbReference type="PANTHER" id="PTHR30511">
    <property type="entry name" value="ALANINE RACEMASE"/>
    <property type="match status" value="1"/>
</dbReference>
<evidence type="ECO:0000256" key="4">
    <source>
        <dbReference type="HAMAP-Rule" id="MF_01201"/>
    </source>
</evidence>
<dbReference type="CDD" id="cd00430">
    <property type="entry name" value="PLPDE_III_AR"/>
    <property type="match status" value="1"/>
</dbReference>
<dbReference type="PRINTS" id="PR00992">
    <property type="entry name" value="ALARACEMASE"/>
</dbReference>
<keyword evidence="2 4" id="KW-0663">Pyridoxal phosphate</keyword>
<dbReference type="AlphaFoldDB" id="A0A0S7BXE7"/>
<dbReference type="Pfam" id="PF00842">
    <property type="entry name" value="Ala_racemase_C"/>
    <property type="match status" value="1"/>
</dbReference>
<evidence type="ECO:0000256" key="3">
    <source>
        <dbReference type="ARBA" id="ARBA00023235"/>
    </source>
</evidence>
<dbReference type="InterPro" id="IPR011079">
    <property type="entry name" value="Ala_racemase_C"/>
</dbReference>
<dbReference type="InterPro" id="IPR001608">
    <property type="entry name" value="Ala_racemase_N"/>
</dbReference>
<dbReference type="SMART" id="SM01005">
    <property type="entry name" value="Ala_racemase_C"/>
    <property type="match status" value="1"/>
</dbReference>
<dbReference type="HAMAP" id="MF_01201">
    <property type="entry name" value="Ala_racemase"/>
    <property type="match status" value="1"/>
</dbReference>
<dbReference type="GO" id="GO:0030632">
    <property type="term" value="P:D-alanine biosynthetic process"/>
    <property type="evidence" value="ECO:0007669"/>
    <property type="project" value="UniProtKB-UniRule"/>
</dbReference>
<comment type="function">
    <text evidence="4">Catalyzes the interconversion of L-alanine and D-alanine. May also act on other amino acids.</text>
</comment>
<dbReference type="NCBIfam" id="TIGR00492">
    <property type="entry name" value="alr"/>
    <property type="match status" value="1"/>
</dbReference>
<comment type="similarity">
    <text evidence="4">Belongs to the alanine racemase family.</text>
</comment>
<dbReference type="GO" id="GO:0030170">
    <property type="term" value="F:pyridoxal phosphate binding"/>
    <property type="evidence" value="ECO:0007669"/>
    <property type="project" value="UniProtKB-UniRule"/>
</dbReference>
<reference evidence="7" key="1">
    <citation type="journal article" date="2015" name="Genome Announc.">
        <title>Draft Genome Sequence of Anaerolineae Strain TC1, a Novel Isolate from a Methanogenic Wastewater Treatment System.</title>
        <authorList>
            <person name="Matsuura N."/>
            <person name="Tourlousse D.M."/>
            <person name="Sun L."/>
            <person name="Toyonaga M."/>
            <person name="Kuroda K."/>
            <person name="Ohashi A."/>
            <person name="Cruz R."/>
            <person name="Yamaguchi T."/>
            <person name="Sekiguchi Y."/>
        </authorList>
    </citation>
    <scope>NUCLEOTIDE SEQUENCE [LARGE SCALE GENOMIC DNA]</scope>
    <source>
        <strain evidence="7">TC1</strain>
    </source>
</reference>